<dbReference type="RefSeq" id="WP_050671340.1">
    <property type="nucleotide sequence ID" value="NZ_LAIR01000002.1"/>
</dbReference>
<dbReference type="GO" id="GO:0008658">
    <property type="term" value="F:penicillin binding"/>
    <property type="evidence" value="ECO:0007669"/>
    <property type="project" value="InterPro"/>
</dbReference>
<dbReference type="OrthoDB" id="9766847at2"/>
<proteinExistence type="predicted"/>
<dbReference type="GO" id="GO:0051301">
    <property type="term" value="P:cell division"/>
    <property type="evidence" value="ECO:0007669"/>
    <property type="project" value="UniProtKB-KW"/>
</dbReference>
<keyword evidence="4" id="KW-1185">Reference proteome</keyword>
<evidence type="ECO:0000313" key="4">
    <source>
        <dbReference type="Proteomes" id="UP000037397"/>
    </source>
</evidence>
<dbReference type="PANTHER" id="PTHR30627">
    <property type="entry name" value="PEPTIDOGLYCAN D,D-TRANSPEPTIDASE"/>
    <property type="match status" value="1"/>
</dbReference>
<protein>
    <submittedName>
        <fullName evidence="3">Cell division protein FtsI</fullName>
    </submittedName>
</protein>
<dbReference type="InterPro" id="IPR054120">
    <property type="entry name" value="PBPA_dimer"/>
</dbReference>
<dbReference type="SUPFAM" id="SSF56601">
    <property type="entry name" value="beta-lactamase/transpeptidase-like"/>
    <property type="match status" value="1"/>
</dbReference>
<evidence type="ECO:0000259" key="1">
    <source>
        <dbReference type="Pfam" id="PF00905"/>
    </source>
</evidence>
<evidence type="ECO:0000259" key="2">
    <source>
        <dbReference type="Pfam" id="PF21922"/>
    </source>
</evidence>
<sequence>MNTPIRRIGIVVAAMFCALLMSSTFIQFVQAKDLQERPNNRRTLLASYSKERGSILVGGDAVAVSSETDDQYKWQRKYPKAKMYAPVTGYYSFTYGKNGGIERTNDDELSGSSDSLFYRRLVDVVTGRPPAGASVETTIDPAVQKAAYDALGDQRGAVVALDPKTGAILAMVSKPSYDPNLLASHDLPSVSKAWTKLTSDERNPMVNRAIGGDLYPPGSTFKLITAAAALESGKYTPESELDAPAELDLPQTTVNLPNVTGKECGPGGKDNLAHALKISCNTAFGSLGMQLGQDALREQAGKFGFGQSIRVPMRVTPSTFPTSLNQPQLAQSAIGQFDVRATPMQVAMVSATIANGGKEMTPYLVKNVRDSDLDVIDSTDPKELGKPISGDTASKLTEMMQGVVDGGSGRKAKIPGMKVAGKTGTAQTAKGKAADVWFTGFAPADNPRVAVAVVVEDGGTMADEASGGIVAAPIAKKVMEAVVSK</sequence>
<dbReference type="InterPro" id="IPR001460">
    <property type="entry name" value="PCN-bd_Tpept"/>
</dbReference>
<feature type="domain" description="Penicillin binding protein A dimerisation" evidence="2">
    <location>
        <begin position="52"/>
        <end position="135"/>
    </location>
</feature>
<dbReference type="Pfam" id="PF00905">
    <property type="entry name" value="Transpeptidase"/>
    <property type="match status" value="1"/>
</dbReference>
<dbReference type="EMBL" id="LAIR01000002">
    <property type="protein sequence ID" value="KNX38823.1"/>
    <property type="molecule type" value="Genomic_DNA"/>
</dbReference>
<dbReference type="GO" id="GO:0071555">
    <property type="term" value="P:cell wall organization"/>
    <property type="evidence" value="ECO:0007669"/>
    <property type="project" value="TreeGrafter"/>
</dbReference>
<dbReference type="Proteomes" id="UP000037397">
    <property type="component" value="Unassembled WGS sequence"/>
</dbReference>
<dbReference type="STRING" id="1631356.VV01_19485"/>
<name>A0A0L6CMP4_9MICO</name>
<feature type="domain" description="Penicillin-binding protein transpeptidase" evidence="1">
    <location>
        <begin position="156"/>
        <end position="480"/>
    </location>
</feature>
<dbReference type="InterPro" id="IPR012338">
    <property type="entry name" value="Beta-lactam/transpept-like"/>
</dbReference>
<reference evidence="4" key="1">
    <citation type="submission" date="2015-03" db="EMBL/GenBank/DDBJ databases">
        <title>Luteipulveratus halotolerans sp. nov., a novel actinobacterium (Dermacoccaceae) from Sarawak, Malaysia.</title>
        <authorList>
            <person name="Juboi H."/>
            <person name="Basik A."/>
            <person name="Shamsul S.S."/>
            <person name="Arnold P."/>
            <person name="Schmitt E.K."/>
            <person name="Sanglier J.-J."/>
            <person name="Yeo T."/>
        </authorList>
    </citation>
    <scope>NUCLEOTIDE SEQUENCE [LARGE SCALE GENOMIC DNA]</scope>
    <source>
        <strain evidence="4">C296001</strain>
    </source>
</reference>
<dbReference type="Gene3D" id="3.90.1310.10">
    <property type="entry name" value="Penicillin-binding protein 2a (Domain 2)"/>
    <property type="match status" value="1"/>
</dbReference>
<evidence type="ECO:0000313" key="3">
    <source>
        <dbReference type="EMBL" id="KNX38823.1"/>
    </source>
</evidence>
<keyword evidence="3" id="KW-0131">Cell cycle</keyword>
<dbReference type="PATRIC" id="fig|1631356.3.peg.3908"/>
<dbReference type="InterPro" id="IPR036138">
    <property type="entry name" value="PBP_dimer_sf"/>
</dbReference>
<comment type="caution">
    <text evidence="3">The sequence shown here is derived from an EMBL/GenBank/DDBJ whole genome shotgun (WGS) entry which is preliminary data.</text>
</comment>
<dbReference type="PANTHER" id="PTHR30627:SF24">
    <property type="entry name" value="PENICILLIN-BINDING PROTEIN 4B"/>
    <property type="match status" value="1"/>
</dbReference>
<accession>A0A0L6CMP4</accession>
<dbReference type="GO" id="GO:0005886">
    <property type="term" value="C:plasma membrane"/>
    <property type="evidence" value="ECO:0007669"/>
    <property type="project" value="TreeGrafter"/>
</dbReference>
<dbReference type="GO" id="GO:0071972">
    <property type="term" value="F:peptidoglycan L,D-transpeptidase activity"/>
    <property type="evidence" value="ECO:0007669"/>
    <property type="project" value="TreeGrafter"/>
</dbReference>
<dbReference type="AlphaFoldDB" id="A0A0L6CMP4"/>
<dbReference type="Pfam" id="PF21922">
    <property type="entry name" value="PBP_dimer_2"/>
    <property type="match status" value="1"/>
</dbReference>
<keyword evidence="3" id="KW-0132">Cell division</keyword>
<dbReference type="Gene3D" id="3.40.710.10">
    <property type="entry name" value="DD-peptidase/beta-lactamase superfamily"/>
    <property type="match status" value="1"/>
</dbReference>
<dbReference type="InterPro" id="IPR050515">
    <property type="entry name" value="Beta-lactam/transpept"/>
</dbReference>
<dbReference type="SUPFAM" id="SSF56519">
    <property type="entry name" value="Penicillin binding protein dimerisation domain"/>
    <property type="match status" value="1"/>
</dbReference>
<gene>
    <name evidence="3" type="ORF">VV01_19485</name>
</gene>
<organism evidence="3 4">
    <name type="scientific">Luteipulveratus halotolerans</name>
    <dbReference type="NCBI Taxonomy" id="1631356"/>
    <lineage>
        <taxon>Bacteria</taxon>
        <taxon>Bacillati</taxon>
        <taxon>Actinomycetota</taxon>
        <taxon>Actinomycetes</taxon>
        <taxon>Micrococcales</taxon>
        <taxon>Dermacoccaceae</taxon>
        <taxon>Luteipulveratus</taxon>
    </lineage>
</organism>